<dbReference type="Pfam" id="PF17653">
    <property type="entry name" value="DUF5522"/>
    <property type="match status" value="1"/>
</dbReference>
<name>A0A6A4KIZ6_APOLU</name>
<protein>
    <submittedName>
        <fullName evidence="1">Uncharacterized protein</fullName>
    </submittedName>
</protein>
<gene>
    <name evidence="1" type="ORF">GE061_010176</name>
</gene>
<dbReference type="Proteomes" id="UP000466442">
    <property type="component" value="Unassembled WGS sequence"/>
</dbReference>
<dbReference type="OrthoDB" id="274765at2759"/>
<evidence type="ECO:0000313" key="2">
    <source>
        <dbReference type="Proteomes" id="UP000466442"/>
    </source>
</evidence>
<dbReference type="InterPro" id="IPR040807">
    <property type="entry name" value="DUF5522"/>
</dbReference>
<comment type="caution">
    <text evidence="1">The sequence shown here is derived from an EMBL/GenBank/DDBJ whole genome shotgun (WGS) entry which is preliminary data.</text>
</comment>
<keyword evidence="2" id="KW-1185">Reference proteome</keyword>
<organism evidence="1 2">
    <name type="scientific">Apolygus lucorum</name>
    <name type="common">Small green plant bug</name>
    <name type="synonym">Lygocoris lucorum</name>
    <dbReference type="NCBI Taxonomy" id="248454"/>
    <lineage>
        <taxon>Eukaryota</taxon>
        <taxon>Metazoa</taxon>
        <taxon>Ecdysozoa</taxon>
        <taxon>Arthropoda</taxon>
        <taxon>Hexapoda</taxon>
        <taxon>Insecta</taxon>
        <taxon>Pterygota</taxon>
        <taxon>Neoptera</taxon>
        <taxon>Paraneoptera</taxon>
        <taxon>Hemiptera</taxon>
        <taxon>Heteroptera</taxon>
        <taxon>Panheteroptera</taxon>
        <taxon>Cimicomorpha</taxon>
        <taxon>Miridae</taxon>
        <taxon>Mirini</taxon>
        <taxon>Apolygus</taxon>
    </lineage>
</organism>
<reference evidence="1" key="1">
    <citation type="journal article" date="2021" name="Mol. Ecol. Resour.">
        <title>Apolygus lucorum genome provides insights into omnivorousness and mesophyll feeding.</title>
        <authorList>
            <person name="Liu Y."/>
            <person name="Liu H."/>
            <person name="Wang H."/>
            <person name="Huang T."/>
            <person name="Liu B."/>
            <person name="Yang B."/>
            <person name="Yin L."/>
            <person name="Li B."/>
            <person name="Zhang Y."/>
            <person name="Zhang S."/>
            <person name="Jiang F."/>
            <person name="Zhang X."/>
            <person name="Ren Y."/>
            <person name="Wang B."/>
            <person name="Wang S."/>
            <person name="Lu Y."/>
            <person name="Wu K."/>
            <person name="Fan W."/>
            <person name="Wang G."/>
        </authorList>
    </citation>
    <scope>NUCLEOTIDE SEQUENCE</scope>
    <source>
        <strain evidence="1">12Hb</strain>
    </source>
</reference>
<dbReference type="AlphaFoldDB" id="A0A6A4KIZ6"/>
<proteinExistence type="predicted"/>
<dbReference type="PANTHER" id="PTHR21037:SF2">
    <property type="entry name" value="SIMILAR TO NOVEL PROTEIN"/>
    <property type="match status" value="1"/>
</dbReference>
<sequence length="170" mass="19884">MLSMSGNRCQLMALRRFSWGSWPATNVKEELEQRRRFWELERLRERILEYETLSEEERAIHKAHEEAVRRGHFTYEDPAGGGTVETRYKHFLTGLCCGYACRHCTFNFYNVPKYLKASKTFNSSFWVECSDGPQVKEPALNLNKFSLRRLDRKEDVVSSSSIPETPPLDP</sequence>
<evidence type="ECO:0000313" key="1">
    <source>
        <dbReference type="EMBL" id="KAF6215424.1"/>
    </source>
</evidence>
<dbReference type="PANTHER" id="PTHR21037">
    <property type="entry name" value="39S RIBOSOMAL PROTEIN L14, MITOCHONDRIAL"/>
    <property type="match status" value="1"/>
</dbReference>
<accession>A0A6A4KIZ6</accession>
<dbReference type="EMBL" id="WIXP02000002">
    <property type="protein sequence ID" value="KAF6215424.1"/>
    <property type="molecule type" value="Genomic_DNA"/>
</dbReference>